<dbReference type="PANTHER" id="PTHR42944:SF1">
    <property type="entry name" value="ADENINE DNA GLYCOSYLASE"/>
    <property type="match status" value="1"/>
</dbReference>
<evidence type="ECO:0000256" key="10">
    <source>
        <dbReference type="ARBA" id="ARBA00023014"/>
    </source>
</evidence>
<reference evidence="16 17" key="1">
    <citation type="submission" date="2016-07" db="EMBL/GenBank/DDBJ databases">
        <title>Pervasive Adenine N6-methylation of Active Genes in Fungi.</title>
        <authorList>
            <consortium name="DOE Joint Genome Institute"/>
            <person name="Mondo S.J."/>
            <person name="Dannebaum R.O."/>
            <person name="Kuo R.C."/>
            <person name="Labutti K."/>
            <person name="Haridas S."/>
            <person name="Kuo A."/>
            <person name="Salamov A."/>
            <person name="Ahrendt S.R."/>
            <person name="Lipzen A."/>
            <person name="Sullivan W."/>
            <person name="Andreopoulos W.B."/>
            <person name="Clum A."/>
            <person name="Lindquist E."/>
            <person name="Daum C."/>
            <person name="Ramamoorthy G.K."/>
            <person name="Gryganskyi A."/>
            <person name="Culley D."/>
            <person name="Magnuson J.K."/>
            <person name="James T.Y."/>
            <person name="O'Malley M.A."/>
            <person name="Stajich J.E."/>
            <person name="Spatafora J.W."/>
            <person name="Visel A."/>
            <person name="Grigoriev I.V."/>
        </authorList>
    </citation>
    <scope>NUCLEOTIDE SEQUENCE [LARGE SCALE GENOMIC DNA]</scope>
    <source>
        <strain evidence="16 17">CBS 115471</strain>
    </source>
</reference>
<dbReference type="InterPro" id="IPR003265">
    <property type="entry name" value="HhH-GPD_domain"/>
</dbReference>
<comment type="similarity">
    <text evidence="2 13">Belongs to the Nth/MutY family.</text>
</comment>
<accession>A0A1Y1ZL99</accession>
<dbReference type="CDD" id="cd00056">
    <property type="entry name" value="ENDO3c"/>
    <property type="match status" value="1"/>
</dbReference>
<dbReference type="GO" id="GO:0006298">
    <property type="term" value="P:mismatch repair"/>
    <property type="evidence" value="ECO:0007669"/>
    <property type="project" value="TreeGrafter"/>
</dbReference>
<dbReference type="GO" id="GO:0034039">
    <property type="term" value="F:8-oxo-7,8-dihydroguanine DNA N-glycosylase activity"/>
    <property type="evidence" value="ECO:0007669"/>
    <property type="project" value="TreeGrafter"/>
</dbReference>
<evidence type="ECO:0000256" key="13">
    <source>
        <dbReference type="RuleBase" id="RU365096"/>
    </source>
</evidence>
<dbReference type="GO" id="GO:0046872">
    <property type="term" value="F:metal ion binding"/>
    <property type="evidence" value="ECO:0007669"/>
    <property type="project" value="UniProtKB-UniRule"/>
</dbReference>
<keyword evidence="10" id="KW-0411">Iron-sulfur</keyword>
<dbReference type="SUPFAM" id="SSF55811">
    <property type="entry name" value="Nudix"/>
    <property type="match status" value="1"/>
</dbReference>
<dbReference type="InterPro" id="IPR029119">
    <property type="entry name" value="MutY_C"/>
</dbReference>
<evidence type="ECO:0000313" key="16">
    <source>
        <dbReference type="EMBL" id="ORY11012.1"/>
    </source>
</evidence>
<dbReference type="Proteomes" id="UP000193144">
    <property type="component" value="Unassembled WGS sequence"/>
</dbReference>
<dbReference type="InterPro" id="IPR003651">
    <property type="entry name" value="Endonuclease3_FeS-loop_motif"/>
</dbReference>
<keyword evidence="8" id="KW-0378">Hydrolase</keyword>
<evidence type="ECO:0000256" key="3">
    <source>
        <dbReference type="ARBA" id="ARBA00012045"/>
    </source>
</evidence>
<keyword evidence="5" id="KW-0004">4Fe-4S</keyword>
<evidence type="ECO:0000256" key="7">
    <source>
        <dbReference type="ARBA" id="ARBA00022763"/>
    </source>
</evidence>
<evidence type="ECO:0000256" key="1">
    <source>
        <dbReference type="ARBA" id="ARBA00000843"/>
    </source>
</evidence>
<dbReference type="GO" id="GO:0035485">
    <property type="term" value="F:adenine/guanine mispair binding"/>
    <property type="evidence" value="ECO:0007669"/>
    <property type="project" value="TreeGrafter"/>
</dbReference>
<evidence type="ECO:0000256" key="11">
    <source>
        <dbReference type="ARBA" id="ARBA00023204"/>
    </source>
</evidence>
<dbReference type="GO" id="GO:0005634">
    <property type="term" value="C:nucleus"/>
    <property type="evidence" value="ECO:0007669"/>
    <property type="project" value="TreeGrafter"/>
</dbReference>
<organism evidence="16 17">
    <name type="scientific">Clohesyomyces aquaticus</name>
    <dbReference type="NCBI Taxonomy" id="1231657"/>
    <lineage>
        <taxon>Eukaryota</taxon>
        <taxon>Fungi</taxon>
        <taxon>Dikarya</taxon>
        <taxon>Ascomycota</taxon>
        <taxon>Pezizomycotina</taxon>
        <taxon>Dothideomycetes</taxon>
        <taxon>Pleosporomycetidae</taxon>
        <taxon>Pleosporales</taxon>
        <taxon>Lindgomycetaceae</taxon>
        <taxon>Clohesyomyces</taxon>
    </lineage>
</organism>
<dbReference type="InterPro" id="IPR044298">
    <property type="entry name" value="MIG/MutY"/>
</dbReference>
<dbReference type="EC" id="3.2.2.31" evidence="3 13"/>
<name>A0A1Y1ZL99_9PLEO</name>
<evidence type="ECO:0000256" key="6">
    <source>
        <dbReference type="ARBA" id="ARBA00022723"/>
    </source>
</evidence>
<dbReference type="Gene3D" id="1.10.340.30">
    <property type="entry name" value="Hypothetical protein, domain 2"/>
    <property type="match status" value="1"/>
</dbReference>
<feature type="domain" description="HhH-GPD" evidence="15">
    <location>
        <begin position="106"/>
        <end position="269"/>
    </location>
</feature>
<keyword evidence="9 13" id="KW-0408">Iron</keyword>
<dbReference type="Gene3D" id="1.10.1670.10">
    <property type="entry name" value="Helix-hairpin-Helix base-excision DNA repair enzymes (C-terminal)"/>
    <property type="match status" value="1"/>
</dbReference>
<evidence type="ECO:0000259" key="15">
    <source>
        <dbReference type="SMART" id="SM00478"/>
    </source>
</evidence>
<protein>
    <recommendedName>
        <fullName evidence="4 13">Adenine DNA glycosylase</fullName>
        <ecNumber evidence="3 13">3.2.2.31</ecNumber>
    </recommendedName>
</protein>
<dbReference type="SMART" id="SM00478">
    <property type="entry name" value="ENDO3c"/>
    <property type="match status" value="1"/>
</dbReference>
<feature type="region of interest" description="Disordered" evidence="14">
    <location>
        <begin position="1"/>
        <end position="31"/>
    </location>
</feature>
<keyword evidence="11" id="KW-0234">DNA repair</keyword>
<evidence type="ECO:0000256" key="4">
    <source>
        <dbReference type="ARBA" id="ARBA00022023"/>
    </source>
</evidence>
<sequence>MSTRKLVSRTRKTPSINSSDIPEPSKPIPTAVPPTRVHASAYHWPLFLTEAESCTSLLEWFETIEDEREMPWRKKWIDPQTFPGSEEELQNTLAKRAYEVWVSEIMLQQTRISTVIPYFQAWMDKWPTVQDLSKANHDEVLSVWKGLGYYSRATRLHQGAARMVFENDRNCPIPSDAEALQGFPGIGKYTAGAISSIAFGMAEPVLDGNVIRVLIRQLGLYVDGKDKKSSDVLWKVADRLVKHVSGYPGSGNSDVPGKWNQALMELGSTICTPRPKCEECPIRKTCRSYAEGEALLEKRTVLPLLDLEDGCSLCDFLETDELQSVPEDGEEDEDGVKVRASKKRKVSDKRASKISHYFSAIRASADPPYLDTAKLDISVGIDRKERKAHDPSKSATYLSTYCSLFPKKGPRKKVAEEECVVCLIESQDSSGNSVWLIEKRPAKGLLASLWQFPQSTLQGPFKSSARRRLAAEKFASSLDLGAPRLHQVQHSTELGTLTHIFTHIKLTMHVYLFRLDAGANPSLIDEPVGIPRRKWVCTDAMDGETLSTGMRKCWQLVKTNAKSLSKT</sequence>
<dbReference type="GO" id="GO:0000701">
    <property type="term" value="F:purine-specific mismatch base pair DNA N-glycosylase activity"/>
    <property type="evidence" value="ECO:0007669"/>
    <property type="project" value="UniProtKB-EC"/>
</dbReference>
<dbReference type="GO" id="GO:0032357">
    <property type="term" value="F:oxidized purine DNA binding"/>
    <property type="evidence" value="ECO:0007669"/>
    <property type="project" value="TreeGrafter"/>
</dbReference>
<dbReference type="OrthoDB" id="10248838at2759"/>
<dbReference type="PANTHER" id="PTHR42944">
    <property type="entry name" value="ADENINE DNA GLYCOSYLASE"/>
    <property type="match status" value="1"/>
</dbReference>
<dbReference type="SMART" id="SM00525">
    <property type="entry name" value="FES"/>
    <property type="match status" value="1"/>
</dbReference>
<comment type="catalytic activity">
    <reaction evidence="1 13">
        <text>Hydrolyzes free adenine bases from 7,8-dihydro-8-oxoguanine:adenine mismatched double-stranded DNA, leaving an apurinic site.</text>
        <dbReference type="EC" id="3.2.2.31"/>
    </reaction>
</comment>
<comment type="function">
    <text evidence="13">Adenine glycosylase active on G-A mispairs.</text>
</comment>
<proteinExistence type="inferred from homology"/>
<dbReference type="CDD" id="cd03431">
    <property type="entry name" value="NUDIX_DNA_Glycosylase_C-MutY"/>
    <property type="match status" value="1"/>
</dbReference>
<gene>
    <name evidence="16" type="ORF">BCR34DRAFT_565813</name>
</gene>
<dbReference type="Gene3D" id="3.90.79.10">
    <property type="entry name" value="Nucleoside Triphosphate Pyrophosphohydrolase"/>
    <property type="match status" value="1"/>
</dbReference>
<keyword evidence="17" id="KW-1185">Reference proteome</keyword>
<evidence type="ECO:0000313" key="17">
    <source>
        <dbReference type="Proteomes" id="UP000193144"/>
    </source>
</evidence>
<dbReference type="Pfam" id="PF00730">
    <property type="entry name" value="HhH-GPD"/>
    <property type="match status" value="1"/>
</dbReference>
<comment type="cofactor">
    <cofactor evidence="13">
        <name>[4Fe-4S] cluster</name>
        <dbReference type="ChEBI" id="CHEBI:49883"/>
    </cofactor>
    <text evidence="13">Binds 1 [4Fe-4S] cluster.</text>
</comment>
<keyword evidence="7 13" id="KW-0227">DNA damage</keyword>
<evidence type="ECO:0000256" key="8">
    <source>
        <dbReference type="ARBA" id="ARBA00022801"/>
    </source>
</evidence>
<keyword evidence="6" id="KW-0479">Metal-binding</keyword>
<dbReference type="GO" id="GO:0006285">
    <property type="term" value="P:base-excision repair, AP site formation"/>
    <property type="evidence" value="ECO:0007669"/>
    <property type="project" value="UniProtKB-ARBA"/>
</dbReference>
<dbReference type="GO" id="GO:0051539">
    <property type="term" value="F:4 iron, 4 sulfur cluster binding"/>
    <property type="evidence" value="ECO:0007669"/>
    <property type="project" value="UniProtKB-UniRule"/>
</dbReference>
<evidence type="ECO:0000256" key="2">
    <source>
        <dbReference type="ARBA" id="ARBA00008343"/>
    </source>
</evidence>
<evidence type="ECO:0000256" key="14">
    <source>
        <dbReference type="SAM" id="MobiDB-lite"/>
    </source>
</evidence>
<comment type="caution">
    <text evidence="16">The sequence shown here is derived from an EMBL/GenBank/DDBJ whole genome shotgun (WGS) entry which is preliminary data.</text>
</comment>
<dbReference type="InterPro" id="IPR023170">
    <property type="entry name" value="HhH_base_excis_C"/>
</dbReference>
<dbReference type="SUPFAM" id="SSF48150">
    <property type="entry name" value="DNA-glycosylase"/>
    <property type="match status" value="1"/>
</dbReference>
<evidence type="ECO:0000256" key="5">
    <source>
        <dbReference type="ARBA" id="ARBA00022485"/>
    </source>
</evidence>
<dbReference type="InterPro" id="IPR015797">
    <property type="entry name" value="NUDIX_hydrolase-like_dom_sf"/>
</dbReference>
<keyword evidence="12 13" id="KW-0326">Glycosidase</keyword>
<dbReference type="Pfam" id="PF14815">
    <property type="entry name" value="NUDIX_4"/>
    <property type="match status" value="1"/>
</dbReference>
<dbReference type="AlphaFoldDB" id="A0A1Y1ZL99"/>
<dbReference type="STRING" id="1231657.A0A1Y1ZL99"/>
<dbReference type="EMBL" id="MCFA01000065">
    <property type="protein sequence ID" value="ORY11012.1"/>
    <property type="molecule type" value="Genomic_DNA"/>
</dbReference>
<evidence type="ECO:0000256" key="9">
    <source>
        <dbReference type="ARBA" id="ARBA00023004"/>
    </source>
</evidence>
<dbReference type="FunFam" id="1.10.340.30:FF:000002">
    <property type="entry name" value="Adenine DNA glycosylase"/>
    <property type="match status" value="1"/>
</dbReference>
<dbReference type="InterPro" id="IPR011257">
    <property type="entry name" value="DNA_glycosylase"/>
</dbReference>
<feature type="compositionally biased region" description="Basic residues" evidence="14">
    <location>
        <begin position="1"/>
        <end position="12"/>
    </location>
</feature>
<evidence type="ECO:0000256" key="12">
    <source>
        <dbReference type="ARBA" id="ARBA00023295"/>
    </source>
</evidence>